<accession>A0A2T1M1C5</accession>
<dbReference type="PANTHER" id="PTHR42723">
    <property type="entry name" value="CHLOROPHYLL SYNTHASE"/>
    <property type="match status" value="1"/>
</dbReference>
<reference evidence="6 7" key="1">
    <citation type="submission" date="2018-03" db="EMBL/GenBank/DDBJ databases">
        <title>The ancient ancestry and fast evolution of plastids.</title>
        <authorList>
            <person name="Moore K.R."/>
            <person name="Magnabosco C."/>
            <person name="Momper L."/>
            <person name="Gold D.A."/>
            <person name="Bosak T."/>
            <person name="Fournier G.P."/>
        </authorList>
    </citation>
    <scope>NUCLEOTIDE SEQUENCE [LARGE SCALE GENOMIC DNA]</scope>
    <source>
        <strain evidence="6 7">CCALA 016</strain>
    </source>
</reference>
<name>A0A2T1M1C5_9CHRO</name>
<comment type="subcellular location">
    <subcellularLocation>
        <location evidence="1">Membrane</location>
        <topology evidence="1">Multi-pass membrane protein</topology>
    </subcellularLocation>
</comment>
<feature type="transmembrane region" description="Helical" evidence="5">
    <location>
        <begin position="253"/>
        <end position="270"/>
    </location>
</feature>
<evidence type="ECO:0000313" key="7">
    <source>
        <dbReference type="Proteomes" id="UP000239001"/>
    </source>
</evidence>
<dbReference type="PANTHER" id="PTHR42723:SF1">
    <property type="entry name" value="CHLOROPHYLL SYNTHASE, CHLOROPLASTIC"/>
    <property type="match status" value="1"/>
</dbReference>
<dbReference type="AlphaFoldDB" id="A0A2T1M1C5"/>
<keyword evidence="3 5" id="KW-1133">Transmembrane helix</keyword>
<dbReference type="GO" id="GO:0016765">
    <property type="term" value="F:transferase activity, transferring alkyl or aryl (other than methyl) groups"/>
    <property type="evidence" value="ECO:0007669"/>
    <property type="project" value="InterPro"/>
</dbReference>
<dbReference type="CDD" id="cd13964">
    <property type="entry name" value="PT_UbiA_1"/>
    <property type="match status" value="1"/>
</dbReference>
<proteinExistence type="predicted"/>
<comment type="caution">
    <text evidence="6">The sequence shown here is derived from an EMBL/GenBank/DDBJ whole genome shotgun (WGS) entry which is preliminary data.</text>
</comment>
<dbReference type="RefSeq" id="WP_106455941.1">
    <property type="nucleotide sequence ID" value="NZ_PXOH01000004.1"/>
</dbReference>
<feature type="transmembrane region" description="Helical" evidence="5">
    <location>
        <begin position="87"/>
        <end position="107"/>
    </location>
</feature>
<dbReference type="GO" id="GO:0016020">
    <property type="term" value="C:membrane"/>
    <property type="evidence" value="ECO:0007669"/>
    <property type="project" value="UniProtKB-SubCell"/>
</dbReference>
<evidence type="ECO:0000256" key="1">
    <source>
        <dbReference type="ARBA" id="ARBA00004141"/>
    </source>
</evidence>
<evidence type="ECO:0000256" key="3">
    <source>
        <dbReference type="ARBA" id="ARBA00022989"/>
    </source>
</evidence>
<keyword evidence="4 5" id="KW-0472">Membrane</keyword>
<evidence type="ECO:0000256" key="4">
    <source>
        <dbReference type="ARBA" id="ARBA00023136"/>
    </source>
</evidence>
<feature type="transmembrane region" description="Helical" evidence="5">
    <location>
        <begin position="165"/>
        <end position="183"/>
    </location>
</feature>
<dbReference type="Proteomes" id="UP000239001">
    <property type="component" value="Unassembled WGS sequence"/>
</dbReference>
<evidence type="ECO:0000256" key="2">
    <source>
        <dbReference type="ARBA" id="ARBA00022692"/>
    </source>
</evidence>
<dbReference type="Gene3D" id="1.10.357.140">
    <property type="entry name" value="UbiA prenyltransferase"/>
    <property type="match status" value="1"/>
</dbReference>
<dbReference type="InterPro" id="IPR044878">
    <property type="entry name" value="UbiA_sf"/>
</dbReference>
<evidence type="ECO:0000313" key="6">
    <source>
        <dbReference type="EMBL" id="PSF38498.1"/>
    </source>
</evidence>
<dbReference type="InterPro" id="IPR000537">
    <property type="entry name" value="UbiA_prenyltransferase"/>
</dbReference>
<gene>
    <name evidence="6" type="ORF">C7H19_05805</name>
</gene>
<evidence type="ECO:0000256" key="5">
    <source>
        <dbReference type="SAM" id="Phobius"/>
    </source>
</evidence>
<reference evidence="6 7" key="2">
    <citation type="submission" date="2018-03" db="EMBL/GenBank/DDBJ databases">
        <authorList>
            <person name="Keele B.F."/>
        </authorList>
    </citation>
    <scope>NUCLEOTIDE SEQUENCE [LARGE SCALE GENOMIC DNA]</scope>
    <source>
        <strain evidence="6 7">CCALA 016</strain>
    </source>
</reference>
<dbReference type="OrthoDB" id="508337at2"/>
<keyword evidence="6" id="KW-0808">Transferase</keyword>
<keyword evidence="7" id="KW-1185">Reference proteome</keyword>
<keyword evidence="2 5" id="KW-0812">Transmembrane</keyword>
<dbReference type="InterPro" id="IPR050475">
    <property type="entry name" value="Prenyltransferase_related"/>
</dbReference>
<dbReference type="NCBIfam" id="NF035940">
    <property type="entry name" value="prenyl_rel_EboC"/>
    <property type="match status" value="1"/>
</dbReference>
<protein>
    <submittedName>
        <fullName evidence="6">Polyprenyltransferase</fullName>
    </submittedName>
</protein>
<feature type="transmembrane region" description="Helical" evidence="5">
    <location>
        <begin position="195"/>
        <end position="214"/>
    </location>
</feature>
<feature type="transmembrane region" description="Helical" evidence="5">
    <location>
        <begin position="113"/>
        <end position="129"/>
    </location>
</feature>
<sequence>MQISDKFQNYGLACLQLMRPANIVTAWADILAGFAVSDAIITDSTSLAWLLLATTGLYGGGVVFNDVCDAQLDAIERPERPIPGGRISLQAATVLGILLLGVGILAAAQVSRLSMILAVSIAVLALIYDRYSKHHPLLGPLNMGLCRGGNLLLGVSAVPLMISQFWYLALIPILYIAAVTAISRGEVAGGEQKTGAIALVLFSIVLISLLALSWKPYYSFLFALPFWALFAVRVFPVWLKATTHPRPEIIRQAVKVGVISLILLDATLGAGFTGGLFGFLILGLLPFSLALARLFSVT</sequence>
<dbReference type="EMBL" id="PXOH01000004">
    <property type="protein sequence ID" value="PSF38498.1"/>
    <property type="molecule type" value="Genomic_DNA"/>
</dbReference>
<feature type="transmembrane region" description="Helical" evidence="5">
    <location>
        <begin position="220"/>
        <end position="241"/>
    </location>
</feature>
<dbReference type="Pfam" id="PF01040">
    <property type="entry name" value="UbiA"/>
    <property type="match status" value="1"/>
</dbReference>
<organism evidence="6 7">
    <name type="scientific">Aphanothece hegewaldii CCALA 016</name>
    <dbReference type="NCBI Taxonomy" id="2107694"/>
    <lineage>
        <taxon>Bacteria</taxon>
        <taxon>Bacillati</taxon>
        <taxon>Cyanobacteriota</taxon>
        <taxon>Cyanophyceae</taxon>
        <taxon>Oscillatoriophycideae</taxon>
        <taxon>Chroococcales</taxon>
        <taxon>Aphanothecaceae</taxon>
        <taxon>Aphanothece</taxon>
    </lineage>
</organism>
<feature type="transmembrane region" description="Helical" evidence="5">
    <location>
        <begin position="47"/>
        <end position="67"/>
    </location>
</feature>